<dbReference type="SUPFAM" id="SSF109635">
    <property type="entry name" value="DnaK suppressor protein DksA, alpha-hairpin domain"/>
    <property type="match status" value="1"/>
</dbReference>
<dbReference type="OrthoDB" id="9811543at2"/>
<feature type="zinc finger region" description="dksA C4-type" evidence="4">
    <location>
        <begin position="90"/>
        <end position="114"/>
    </location>
</feature>
<keyword evidence="2" id="KW-0863">Zinc-finger</keyword>
<dbReference type="EMBL" id="VLXZ01000004">
    <property type="protein sequence ID" value="TSB47030.1"/>
    <property type="molecule type" value="Genomic_DNA"/>
</dbReference>
<feature type="region of interest" description="Disordered" evidence="5">
    <location>
        <begin position="115"/>
        <end position="164"/>
    </location>
</feature>
<feature type="domain" description="Zinc finger DksA/TraR C4-type" evidence="6">
    <location>
        <begin position="85"/>
        <end position="118"/>
    </location>
</feature>
<gene>
    <name evidence="7" type="ORF">FN960_08405</name>
</gene>
<proteinExistence type="predicted"/>
<dbReference type="GO" id="GO:0008270">
    <property type="term" value="F:zinc ion binding"/>
    <property type="evidence" value="ECO:0007669"/>
    <property type="project" value="UniProtKB-KW"/>
</dbReference>
<name>A0A554A010_9BACI</name>
<evidence type="ECO:0000256" key="1">
    <source>
        <dbReference type="ARBA" id="ARBA00022723"/>
    </source>
</evidence>
<evidence type="ECO:0000313" key="8">
    <source>
        <dbReference type="Proteomes" id="UP000318521"/>
    </source>
</evidence>
<feature type="compositionally biased region" description="Basic and acidic residues" evidence="5">
    <location>
        <begin position="136"/>
        <end position="164"/>
    </location>
</feature>
<dbReference type="Proteomes" id="UP000318521">
    <property type="component" value="Unassembled WGS sequence"/>
</dbReference>
<dbReference type="Pfam" id="PF01258">
    <property type="entry name" value="zf-dskA_traR"/>
    <property type="match status" value="1"/>
</dbReference>
<dbReference type="AlphaFoldDB" id="A0A554A010"/>
<dbReference type="SUPFAM" id="SSF57716">
    <property type="entry name" value="Glucocorticoid receptor-like (DNA-binding domain)"/>
    <property type="match status" value="1"/>
</dbReference>
<dbReference type="RefSeq" id="WP_143848260.1">
    <property type="nucleotide sequence ID" value="NZ_VLXZ01000004.1"/>
</dbReference>
<feature type="region of interest" description="Disordered" evidence="5">
    <location>
        <begin position="23"/>
        <end position="45"/>
    </location>
</feature>
<keyword evidence="3" id="KW-0862">Zinc</keyword>
<organism evidence="7 8">
    <name type="scientific">Alkalicoccobacillus porphyridii</name>
    <dbReference type="NCBI Taxonomy" id="2597270"/>
    <lineage>
        <taxon>Bacteria</taxon>
        <taxon>Bacillati</taxon>
        <taxon>Bacillota</taxon>
        <taxon>Bacilli</taxon>
        <taxon>Bacillales</taxon>
        <taxon>Bacillaceae</taxon>
        <taxon>Alkalicoccobacillus</taxon>
    </lineage>
</organism>
<evidence type="ECO:0000259" key="6">
    <source>
        <dbReference type="Pfam" id="PF01258"/>
    </source>
</evidence>
<evidence type="ECO:0000256" key="4">
    <source>
        <dbReference type="PROSITE-ProRule" id="PRU00510"/>
    </source>
</evidence>
<comment type="caution">
    <text evidence="7">The sequence shown here is derived from an EMBL/GenBank/DDBJ whole genome shotgun (WGS) entry which is preliminary data.</text>
</comment>
<accession>A0A554A010</accession>
<protein>
    <submittedName>
        <fullName evidence="7">General stress protein</fullName>
    </submittedName>
</protein>
<sequence>MPLTEKQVQQLKNDLLEIKKELEGANDSFSTDYSESTGEISNGVDNHMADQAAQYEDRMKEQTFRQADQEKLQEVEEALDRIEEGTYGTCIDTGEDIPFERLEIVPYAKRTIAAQEKADEATNDNDQDYDQQFAETMERITDKDTLKEDTLTTRKLDKEQDAYK</sequence>
<evidence type="ECO:0000256" key="5">
    <source>
        <dbReference type="SAM" id="MobiDB-lite"/>
    </source>
</evidence>
<keyword evidence="1" id="KW-0479">Metal-binding</keyword>
<evidence type="ECO:0000313" key="7">
    <source>
        <dbReference type="EMBL" id="TSB47030.1"/>
    </source>
</evidence>
<dbReference type="PROSITE" id="PS51128">
    <property type="entry name" value="ZF_DKSA_2"/>
    <property type="match status" value="1"/>
</dbReference>
<dbReference type="PANTHER" id="PTHR33823:SF4">
    <property type="entry name" value="GENERAL STRESS PROTEIN 16O"/>
    <property type="match status" value="1"/>
</dbReference>
<feature type="compositionally biased region" description="Polar residues" evidence="5">
    <location>
        <begin position="27"/>
        <end position="44"/>
    </location>
</feature>
<evidence type="ECO:0000256" key="2">
    <source>
        <dbReference type="ARBA" id="ARBA00022771"/>
    </source>
</evidence>
<dbReference type="InterPro" id="IPR037187">
    <property type="entry name" value="DnaK_N"/>
</dbReference>
<dbReference type="Gene3D" id="1.20.120.910">
    <property type="entry name" value="DksA, coiled-coil domain"/>
    <property type="match status" value="1"/>
</dbReference>
<dbReference type="PANTHER" id="PTHR33823">
    <property type="entry name" value="RNA POLYMERASE-BINDING TRANSCRIPTION FACTOR DKSA-RELATED"/>
    <property type="match status" value="1"/>
</dbReference>
<reference evidence="7 8" key="1">
    <citation type="submission" date="2019-07" db="EMBL/GenBank/DDBJ databases">
        <authorList>
            <person name="Park Y.J."/>
            <person name="Jeong S.E."/>
            <person name="Jung H.S."/>
        </authorList>
    </citation>
    <scope>NUCLEOTIDE SEQUENCE [LARGE SCALE GENOMIC DNA]</scope>
    <source>
        <strain evidence="8">P16(2019)</strain>
    </source>
</reference>
<evidence type="ECO:0000256" key="3">
    <source>
        <dbReference type="ARBA" id="ARBA00022833"/>
    </source>
</evidence>
<dbReference type="InterPro" id="IPR000962">
    <property type="entry name" value="Znf_DskA_TraR"/>
</dbReference>
<keyword evidence="8" id="KW-1185">Reference proteome</keyword>